<dbReference type="Gene3D" id="3.30.300.30">
    <property type="match status" value="1"/>
</dbReference>
<dbReference type="InterPro" id="IPR050237">
    <property type="entry name" value="ATP-dep_AMP-bd_enzyme"/>
</dbReference>
<name>A0ABU3BWZ0_9GAMM</name>
<protein>
    <submittedName>
        <fullName evidence="3">AMP-binding protein</fullName>
    </submittedName>
</protein>
<dbReference type="PROSITE" id="PS00455">
    <property type="entry name" value="AMP_BINDING"/>
    <property type="match status" value="1"/>
</dbReference>
<dbReference type="InterPro" id="IPR042099">
    <property type="entry name" value="ANL_N_sf"/>
</dbReference>
<dbReference type="InterPro" id="IPR025110">
    <property type="entry name" value="AMP-bd_C"/>
</dbReference>
<reference evidence="3 4" key="1">
    <citation type="submission" date="2023-09" db="EMBL/GenBank/DDBJ databases">
        <authorList>
            <person name="Rey-Velasco X."/>
        </authorList>
    </citation>
    <scope>NUCLEOTIDE SEQUENCE [LARGE SCALE GENOMIC DNA]</scope>
    <source>
        <strain evidence="3 4">W335</strain>
    </source>
</reference>
<evidence type="ECO:0000259" key="1">
    <source>
        <dbReference type="Pfam" id="PF00501"/>
    </source>
</evidence>
<organism evidence="3 4">
    <name type="scientific">Spectribacter hydrogenoxidans</name>
    <dbReference type="NCBI Taxonomy" id="3075608"/>
    <lineage>
        <taxon>Bacteria</taxon>
        <taxon>Pseudomonadati</taxon>
        <taxon>Pseudomonadota</taxon>
        <taxon>Gammaproteobacteria</taxon>
        <taxon>Salinisphaerales</taxon>
        <taxon>Salinisphaeraceae</taxon>
        <taxon>Spectribacter</taxon>
    </lineage>
</organism>
<dbReference type="InterPro" id="IPR000873">
    <property type="entry name" value="AMP-dep_synth/lig_dom"/>
</dbReference>
<feature type="domain" description="AMP-dependent synthetase/ligase" evidence="1">
    <location>
        <begin position="19"/>
        <end position="378"/>
    </location>
</feature>
<dbReference type="Gene3D" id="3.40.50.12780">
    <property type="entry name" value="N-terminal domain of ligase-like"/>
    <property type="match status" value="1"/>
</dbReference>
<dbReference type="InterPro" id="IPR045851">
    <property type="entry name" value="AMP-bd_C_sf"/>
</dbReference>
<dbReference type="SUPFAM" id="SSF56801">
    <property type="entry name" value="Acetyl-CoA synthetase-like"/>
    <property type="match status" value="1"/>
</dbReference>
<dbReference type="InterPro" id="IPR020845">
    <property type="entry name" value="AMP-binding_CS"/>
</dbReference>
<comment type="caution">
    <text evidence="3">The sequence shown here is derived from an EMBL/GenBank/DDBJ whole genome shotgun (WGS) entry which is preliminary data.</text>
</comment>
<gene>
    <name evidence="3" type="ORF">RM532_02150</name>
</gene>
<sequence length="535" mass="59111">MTADPRIPPRERCVLRYALEDFARRTPDKAYCMFGDGSAWSYAETLAKVRARAAVLQQLGVDQGDHLLSWLPNGAEALLTFFATNYLGAVFVPINTAYRGPLLEHVVANAGARVIVAQGELVERLHEIDTAALETVVLVGPAGQPPAELAATSIAAVDAPAAPAPPARAIEPWDTQAVVYTSGTTGPSKGVLMSYLHLYSNAGPETWPFVTGDDRFLINMPIYHIGGLGLPFVMLVRGGSVALWTDFRTEEFWDFVRRTECTAVFLLGVMATFLLKAPPATDDRDHPVRLAMLVPLTDSARDFRERFGVNIFTIFNMTEVSSPIVSEANPEKTGTCGRVRPGVEVRLVDEQDCEVAVGEVGEMIVRTDRPWAMMHGYYKNPEATARAWRNGWFHTGDAFRCDADGNYFFVDRIKDAIRRRGENISSFEVEAAVVAHPDVQEAAAIGVPCEHGEDEVMVVIAPVAGRRPDPVQLTEFLIERLPYFMVPRYIRVVDELPKTPTAKVRKVALREAGVTDDAWDREAAGIRLRRERFNA</sequence>
<dbReference type="Pfam" id="PF00501">
    <property type="entry name" value="AMP-binding"/>
    <property type="match status" value="1"/>
</dbReference>
<dbReference type="PANTHER" id="PTHR43767">
    <property type="entry name" value="LONG-CHAIN-FATTY-ACID--COA LIGASE"/>
    <property type="match status" value="1"/>
</dbReference>
<proteinExistence type="predicted"/>
<evidence type="ECO:0000313" key="4">
    <source>
        <dbReference type="Proteomes" id="UP001251857"/>
    </source>
</evidence>
<feature type="domain" description="AMP-binding enzyme C-terminal" evidence="2">
    <location>
        <begin position="428"/>
        <end position="503"/>
    </location>
</feature>
<dbReference type="RefSeq" id="WP_311651476.1">
    <property type="nucleotide sequence ID" value="NZ_JAVRIB010000002.1"/>
</dbReference>
<accession>A0ABU3BWZ0</accession>
<dbReference type="EMBL" id="JAVRIB010000002">
    <property type="protein sequence ID" value="MDT0633755.1"/>
    <property type="molecule type" value="Genomic_DNA"/>
</dbReference>
<dbReference type="Proteomes" id="UP001251857">
    <property type="component" value="Unassembled WGS sequence"/>
</dbReference>
<evidence type="ECO:0000313" key="3">
    <source>
        <dbReference type="EMBL" id="MDT0633755.1"/>
    </source>
</evidence>
<evidence type="ECO:0000259" key="2">
    <source>
        <dbReference type="Pfam" id="PF13193"/>
    </source>
</evidence>
<dbReference type="Pfam" id="PF13193">
    <property type="entry name" value="AMP-binding_C"/>
    <property type="match status" value="1"/>
</dbReference>
<keyword evidence="4" id="KW-1185">Reference proteome</keyword>
<dbReference type="PANTHER" id="PTHR43767:SF1">
    <property type="entry name" value="NONRIBOSOMAL PEPTIDE SYNTHASE PES1 (EUROFUNG)-RELATED"/>
    <property type="match status" value="1"/>
</dbReference>